<dbReference type="SMART" id="SM01014">
    <property type="entry name" value="ARID"/>
    <property type="match status" value="1"/>
</dbReference>
<dbReference type="InterPro" id="IPR001606">
    <property type="entry name" value="ARID_dom"/>
</dbReference>
<dbReference type="PANTHER" id="PTHR13964:SF27">
    <property type="entry name" value="HAT-TRICK, ISOFORM D"/>
    <property type="match status" value="1"/>
</dbReference>
<proteinExistence type="predicted"/>
<evidence type="ECO:0000313" key="6">
    <source>
        <dbReference type="EMBL" id="KAF7436964.1"/>
    </source>
</evidence>
<keyword evidence="2" id="KW-0804">Transcription</keyword>
<evidence type="ECO:0000256" key="1">
    <source>
        <dbReference type="ARBA" id="ARBA00023015"/>
    </source>
</evidence>
<dbReference type="InterPro" id="IPR036431">
    <property type="entry name" value="ARID_dom_sf"/>
</dbReference>
<feature type="compositionally biased region" description="Pro residues" evidence="4">
    <location>
        <begin position="451"/>
        <end position="462"/>
    </location>
</feature>
<evidence type="ECO:0000256" key="4">
    <source>
        <dbReference type="SAM" id="MobiDB-lite"/>
    </source>
</evidence>
<evidence type="ECO:0000313" key="7">
    <source>
        <dbReference type="Proteomes" id="UP000623687"/>
    </source>
</evidence>
<evidence type="ECO:0000259" key="5">
    <source>
        <dbReference type="PROSITE" id="PS51011"/>
    </source>
</evidence>
<comment type="caution">
    <text evidence="6">The sequence shown here is derived from an EMBL/GenBank/DDBJ whole genome shotgun (WGS) entry which is preliminary data.</text>
</comment>
<feature type="region of interest" description="Disordered" evidence="4">
    <location>
        <begin position="124"/>
        <end position="147"/>
    </location>
</feature>
<organism evidence="6 7">
    <name type="scientific">Pleurotus ostreatus</name>
    <name type="common">Oyster mushroom</name>
    <name type="synonym">White-rot fungus</name>
    <dbReference type="NCBI Taxonomy" id="5322"/>
    <lineage>
        <taxon>Eukaryota</taxon>
        <taxon>Fungi</taxon>
        <taxon>Dikarya</taxon>
        <taxon>Basidiomycota</taxon>
        <taxon>Agaricomycotina</taxon>
        <taxon>Agaricomycetes</taxon>
        <taxon>Agaricomycetidae</taxon>
        <taxon>Agaricales</taxon>
        <taxon>Pleurotineae</taxon>
        <taxon>Pleurotaceae</taxon>
        <taxon>Pleurotus</taxon>
    </lineage>
</organism>
<dbReference type="Proteomes" id="UP000623687">
    <property type="component" value="Unassembled WGS sequence"/>
</dbReference>
<dbReference type="GO" id="GO:0006357">
    <property type="term" value="P:regulation of transcription by RNA polymerase II"/>
    <property type="evidence" value="ECO:0007669"/>
    <property type="project" value="TreeGrafter"/>
</dbReference>
<keyword evidence="3" id="KW-0539">Nucleus</keyword>
<gene>
    <name evidence="6" type="ORF">PC9H_003798</name>
</gene>
<feature type="domain" description="ARID" evidence="5">
    <location>
        <begin position="157"/>
        <end position="285"/>
    </location>
</feature>
<dbReference type="Gene3D" id="1.10.150.60">
    <property type="entry name" value="ARID DNA-binding domain"/>
    <property type="match status" value="1"/>
</dbReference>
<dbReference type="GO" id="GO:0000976">
    <property type="term" value="F:transcription cis-regulatory region binding"/>
    <property type="evidence" value="ECO:0007669"/>
    <property type="project" value="TreeGrafter"/>
</dbReference>
<feature type="region of interest" description="Disordered" evidence="4">
    <location>
        <begin position="171"/>
        <end position="190"/>
    </location>
</feature>
<sequence length="959" mass="104511">MLPQNSSNGLHNVHNSAQHQISSFAPSNPNPAFDQSAQYFNLDPSQAAKQMAALNAASHARMMNGRSSVPSASLPLNGTNSGAYLGGTPQVNIPAAPSMGHDPLANNHSLIQSQNALHMTNNHALPQATPNSAGNPPFFDSPSAMAQSNPAARAAMLKSRQQFLNGLASVHQKRSTPLPPQLTGVTTNPAYDPMNTQWKSLEGMISEPGVLRIVGKDIDLMRLWSMVLQLGGFGSVNGNNSWNVVLQQLGLPEFVPQPQGNSVSVAAFLSQHYGAIMYPFEEAYNMNMKDQQRKAQLAARQTGAPGQPGQQNHGMSPRPNQQNTPMAPSTPGPQPQGSTGGSRLQAPQTPNAPHTPMAATQNSNLRTPTQGTPQKFPTNSSSDSQQAPDVNVLDGDYQGLKRKLESGDSDNKRAKQKTGSEPPEANSSAVGPGVDRNSVGPSGTTTTTPSQAPPMPIPPRARPQPSRRKIEYVPLAREIETSGGRDLRIIEAEYATLHHRRPWRDINDWGIVDIEGLTMSIRSRLATEMSYALTTLTFLSTMRGQAPGSGFPIYQCTDLFEELLDLMEDIGFGEAMDGVKDELDDSSIITHRQLVNAYQEVQTEPFAVLHPKQGAKDSSLGPRPRPANLIITVMNIIRNLTTIADNLEYIARQDRLFDIMLRLCSVERSAGGTLRASSPVLSIGDVIAIRKDTLYTLETAAYVTHFPTTMPPSKPTLRMANRVFDLISSYLVDPTEAVSPLACVQVAGAPANVRLGPPSLPDVALEVWTRISQSDGNRQVFAHAVSQVGLWRLIESLVHRLPVVDADFQLLQRGESWLSYVEKAILGLYSLAFLSPPELKRRIKADRKLGFTGVMFRMVQKFLMVSHEYRQLFVICLRRIIETMKIVDDGEDLFDTTKSTTVPPLSFGMGFSEAGENASDKGTGLLGGYRGIAWDMLMVREVAMDELIFNELESLARVE</sequence>
<feature type="region of interest" description="Disordered" evidence="4">
    <location>
        <begin position="291"/>
        <end position="468"/>
    </location>
</feature>
<dbReference type="RefSeq" id="XP_036634863.1">
    <property type="nucleotide sequence ID" value="XM_036773390.1"/>
</dbReference>
<feature type="compositionally biased region" description="Polar residues" evidence="4">
    <location>
        <begin position="345"/>
        <end position="388"/>
    </location>
</feature>
<dbReference type="EMBL" id="JACETU010000002">
    <property type="protein sequence ID" value="KAF7436964.1"/>
    <property type="molecule type" value="Genomic_DNA"/>
</dbReference>
<accession>A0A8H7A246</accession>
<dbReference type="GO" id="GO:0005634">
    <property type="term" value="C:nucleus"/>
    <property type="evidence" value="ECO:0007669"/>
    <property type="project" value="TreeGrafter"/>
</dbReference>
<dbReference type="CDD" id="cd16100">
    <property type="entry name" value="ARID"/>
    <property type="match status" value="1"/>
</dbReference>
<feature type="compositionally biased region" description="Polar residues" evidence="4">
    <location>
        <begin position="308"/>
        <end position="327"/>
    </location>
</feature>
<protein>
    <recommendedName>
        <fullName evidence="5">ARID domain-containing protein</fullName>
    </recommendedName>
</protein>
<dbReference type="GeneID" id="59373616"/>
<dbReference type="SUPFAM" id="SSF46774">
    <property type="entry name" value="ARID-like"/>
    <property type="match status" value="1"/>
</dbReference>
<dbReference type="SMART" id="SM00501">
    <property type="entry name" value="BRIGHT"/>
    <property type="match status" value="1"/>
</dbReference>
<name>A0A8H7A246_PLEOS</name>
<keyword evidence="7" id="KW-1185">Reference proteome</keyword>
<dbReference type="InterPro" id="IPR051232">
    <property type="entry name" value="ARID/SWI1_ChromRemod"/>
</dbReference>
<keyword evidence="1" id="KW-0805">Transcription regulation</keyword>
<evidence type="ECO:0000256" key="3">
    <source>
        <dbReference type="ARBA" id="ARBA00023242"/>
    </source>
</evidence>
<feature type="compositionally biased region" description="Low complexity" evidence="4">
    <location>
        <begin position="440"/>
        <end position="450"/>
    </location>
</feature>
<feature type="compositionally biased region" description="Polar residues" evidence="4">
    <location>
        <begin position="124"/>
        <end position="134"/>
    </location>
</feature>
<feature type="compositionally biased region" description="Basic and acidic residues" evidence="4">
    <location>
        <begin position="402"/>
        <end position="413"/>
    </location>
</feature>
<dbReference type="PANTHER" id="PTHR13964">
    <property type="entry name" value="RBP-RELATED"/>
    <property type="match status" value="1"/>
</dbReference>
<dbReference type="VEuPathDB" id="FungiDB:PC9H_003798"/>
<reference evidence="6" key="1">
    <citation type="submission" date="2019-07" db="EMBL/GenBank/DDBJ databases">
        <authorList>
            <person name="Palmer J.M."/>
        </authorList>
    </citation>
    <scope>NUCLEOTIDE SEQUENCE</scope>
    <source>
        <strain evidence="6">PC9</strain>
    </source>
</reference>
<evidence type="ECO:0000256" key="2">
    <source>
        <dbReference type="ARBA" id="ARBA00023163"/>
    </source>
</evidence>
<dbReference type="AlphaFoldDB" id="A0A8H7A246"/>
<dbReference type="Pfam" id="PF01388">
    <property type="entry name" value="ARID"/>
    <property type="match status" value="1"/>
</dbReference>
<dbReference type="OrthoDB" id="1938591at2759"/>
<dbReference type="PROSITE" id="PS51011">
    <property type="entry name" value="ARID"/>
    <property type="match status" value="1"/>
</dbReference>